<name>A0A3B0SEC0_9ZZZZ</name>
<keyword evidence="1" id="KW-0238">DNA-binding</keyword>
<dbReference type="Pfam" id="PF00440">
    <property type="entry name" value="TetR_N"/>
    <property type="match status" value="1"/>
</dbReference>
<dbReference type="PANTHER" id="PTHR30055:SF226">
    <property type="entry name" value="HTH-TYPE TRANSCRIPTIONAL REGULATOR PKSA"/>
    <property type="match status" value="1"/>
</dbReference>
<dbReference type="GO" id="GO:0003700">
    <property type="term" value="F:DNA-binding transcription factor activity"/>
    <property type="evidence" value="ECO:0007669"/>
    <property type="project" value="TreeGrafter"/>
</dbReference>
<reference evidence="3" key="1">
    <citation type="submission" date="2018-06" db="EMBL/GenBank/DDBJ databases">
        <authorList>
            <person name="Zhirakovskaya E."/>
        </authorList>
    </citation>
    <scope>NUCLEOTIDE SEQUENCE</scope>
</reference>
<dbReference type="PROSITE" id="PS50977">
    <property type="entry name" value="HTH_TETR_2"/>
    <property type="match status" value="1"/>
</dbReference>
<evidence type="ECO:0000256" key="1">
    <source>
        <dbReference type="ARBA" id="ARBA00023125"/>
    </source>
</evidence>
<dbReference type="GO" id="GO:0000976">
    <property type="term" value="F:transcription cis-regulatory region binding"/>
    <property type="evidence" value="ECO:0007669"/>
    <property type="project" value="TreeGrafter"/>
</dbReference>
<dbReference type="Gene3D" id="1.10.357.10">
    <property type="entry name" value="Tetracycline Repressor, domain 2"/>
    <property type="match status" value="1"/>
</dbReference>
<dbReference type="InterPro" id="IPR001647">
    <property type="entry name" value="HTH_TetR"/>
</dbReference>
<gene>
    <name evidence="3" type="ORF">MNBD_ALPHA04-255</name>
</gene>
<sequence>MASLKPLNLPAKTVRKVPKQRRSKKLVAAIMEATARILEDGDKPFTTNHIADRAGVSIGSLYQYFPSADAIMVALIEQHVADERDAAEAILAKLEGGEMNLMHDLLVAYIDAHANAPRLTAQVHALAPSFGLQDHLVSARDAQADRIAQVTGLPEADVQMAVMAVEGVVLATLTSHPERLKSSAFIDRLYTMVLAPLAPG</sequence>
<dbReference type="PANTHER" id="PTHR30055">
    <property type="entry name" value="HTH-TYPE TRANSCRIPTIONAL REGULATOR RUTR"/>
    <property type="match status" value="1"/>
</dbReference>
<proteinExistence type="predicted"/>
<evidence type="ECO:0000313" key="3">
    <source>
        <dbReference type="EMBL" id="VAW00912.1"/>
    </source>
</evidence>
<feature type="domain" description="HTH tetR-type" evidence="2">
    <location>
        <begin position="23"/>
        <end position="83"/>
    </location>
</feature>
<dbReference type="InterPro" id="IPR050109">
    <property type="entry name" value="HTH-type_TetR-like_transc_reg"/>
</dbReference>
<dbReference type="InterPro" id="IPR009057">
    <property type="entry name" value="Homeodomain-like_sf"/>
</dbReference>
<dbReference type="AlphaFoldDB" id="A0A3B0SEC0"/>
<organism evidence="3">
    <name type="scientific">hydrothermal vent metagenome</name>
    <dbReference type="NCBI Taxonomy" id="652676"/>
    <lineage>
        <taxon>unclassified sequences</taxon>
        <taxon>metagenomes</taxon>
        <taxon>ecological metagenomes</taxon>
    </lineage>
</organism>
<dbReference type="SUPFAM" id="SSF46689">
    <property type="entry name" value="Homeodomain-like"/>
    <property type="match status" value="1"/>
</dbReference>
<accession>A0A3B0SEC0</accession>
<protein>
    <submittedName>
        <fullName evidence="3">Transcriptional regulator, AcrR family</fullName>
    </submittedName>
</protein>
<evidence type="ECO:0000259" key="2">
    <source>
        <dbReference type="PROSITE" id="PS50977"/>
    </source>
</evidence>
<dbReference type="EMBL" id="UOEF01000313">
    <property type="protein sequence ID" value="VAW00912.1"/>
    <property type="molecule type" value="Genomic_DNA"/>
</dbReference>